<protein>
    <submittedName>
        <fullName evidence="2">D-aminoacylase</fullName>
    </submittedName>
</protein>
<dbReference type="EMBL" id="CP034035">
    <property type="protein sequence ID" value="QCR08388.1"/>
    <property type="molecule type" value="Genomic_DNA"/>
</dbReference>
<dbReference type="GO" id="GO:0005829">
    <property type="term" value="C:cytosol"/>
    <property type="evidence" value="ECO:0007669"/>
    <property type="project" value="TreeGrafter"/>
</dbReference>
<evidence type="ECO:0000313" key="2">
    <source>
        <dbReference type="EMBL" id="QCR08388.1"/>
    </source>
</evidence>
<dbReference type="InterPro" id="IPR023100">
    <property type="entry name" value="D-aminoacylase_insert_dom_sf"/>
</dbReference>
<dbReference type="Pfam" id="PF07969">
    <property type="entry name" value="Amidohydro_3"/>
    <property type="match status" value="1"/>
</dbReference>
<dbReference type="SUPFAM" id="SSF51338">
    <property type="entry name" value="Composite domain of metallo-dependent hydrolases"/>
    <property type="match status" value="1"/>
</dbReference>
<dbReference type="AlphaFoldDB" id="A0A4P8QN68"/>
<dbReference type="GO" id="GO:0016811">
    <property type="term" value="F:hydrolase activity, acting on carbon-nitrogen (but not peptide) bonds, in linear amides"/>
    <property type="evidence" value="ECO:0007669"/>
    <property type="project" value="InterPro"/>
</dbReference>
<evidence type="ECO:0000259" key="1">
    <source>
        <dbReference type="Pfam" id="PF07969"/>
    </source>
</evidence>
<dbReference type="InterPro" id="IPR013108">
    <property type="entry name" value="Amidohydro_3"/>
</dbReference>
<gene>
    <name evidence="2" type="ORF">EH207_07575</name>
</gene>
<dbReference type="InterPro" id="IPR032466">
    <property type="entry name" value="Metal_Hydrolase"/>
</dbReference>
<dbReference type="PANTHER" id="PTHR11647">
    <property type="entry name" value="HYDRANTOINASE/DIHYDROPYRIMIDINASE FAMILY MEMBER"/>
    <property type="match status" value="1"/>
</dbReference>
<name>A0A4P8QN68_9GAMM</name>
<reference evidence="2 3" key="1">
    <citation type="submission" date="2018-11" db="EMBL/GenBank/DDBJ databases">
        <title>Genome sequences of Brenneria nigrifluens and Brenneria rubrifaciens.</title>
        <authorList>
            <person name="Poret-Peterson A.T."/>
            <person name="McClean A.E."/>
            <person name="Kluepfel D.A."/>
        </authorList>
    </citation>
    <scope>NUCLEOTIDE SEQUENCE [LARGE SCALE GENOMIC DNA]</scope>
    <source>
        <strain evidence="2 3">6D370</strain>
    </source>
</reference>
<dbReference type="Gene3D" id="3.30.1490.130">
    <property type="entry name" value="D-aminoacylase. Domain 3"/>
    <property type="match status" value="1"/>
</dbReference>
<dbReference type="Proteomes" id="UP000299580">
    <property type="component" value="Chromosome"/>
</dbReference>
<dbReference type="CDD" id="cd01297">
    <property type="entry name" value="D-aminoacylase"/>
    <property type="match status" value="1"/>
</dbReference>
<dbReference type="InterPro" id="IPR050378">
    <property type="entry name" value="Metallo-dep_Hydrolases_sf"/>
</dbReference>
<dbReference type="Gene3D" id="3.20.20.140">
    <property type="entry name" value="Metal-dependent hydrolases"/>
    <property type="match status" value="1"/>
</dbReference>
<dbReference type="GO" id="GO:0016812">
    <property type="term" value="F:hydrolase activity, acting on carbon-nitrogen (but not peptide) bonds, in cyclic amides"/>
    <property type="evidence" value="ECO:0007669"/>
    <property type="project" value="TreeGrafter"/>
</dbReference>
<dbReference type="Gene3D" id="2.30.40.10">
    <property type="entry name" value="Urease, subunit C, domain 1"/>
    <property type="match status" value="1"/>
</dbReference>
<dbReference type="InterPro" id="IPR011059">
    <property type="entry name" value="Metal-dep_hydrolase_composite"/>
</dbReference>
<dbReference type="OrthoDB" id="9766983at2"/>
<accession>A0A4P8QN68</accession>
<dbReference type="RefSeq" id="WP_137713428.1">
    <property type="nucleotide sequence ID" value="NZ_CP034035.1"/>
</dbReference>
<organism evidence="2 3">
    <name type="scientific">Brenneria rubrifaciens</name>
    <dbReference type="NCBI Taxonomy" id="55213"/>
    <lineage>
        <taxon>Bacteria</taxon>
        <taxon>Pseudomonadati</taxon>
        <taxon>Pseudomonadota</taxon>
        <taxon>Gammaproteobacteria</taxon>
        <taxon>Enterobacterales</taxon>
        <taxon>Pectobacteriaceae</taxon>
        <taxon>Brenneria</taxon>
    </lineage>
</organism>
<dbReference type="PANTHER" id="PTHR11647:SF1">
    <property type="entry name" value="COLLAPSIN RESPONSE MEDIATOR PROTEIN"/>
    <property type="match status" value="1"/>
</dbReference>
<dbReference type="KEGG" id="brb:EH207_07575"/>
<sequence>MMFDLLFREVTVVDGTGAAPYCADVAIRGERIAAIGNLAGYTAQRVVAGAGRCLMPGFIDVHTHDDTNVIRTPEMLAKISQGVTTVIVGNCGISASPVTLTGAPPDPMNLLGAQDAFLYPTFGEYADAVERACPSVNVAALIGHTALRANVMAQFDRPAAAPELEQMCEALEDALNAGAIGLSSGLAYTNARQAPTAEMQRLVDIVGAHGALYTTHMRNEHDGLLDSLQESFSTARRAGADLVISHLKCAGAGNWGRAPLALAALEKAAREQPCNCDCYPYAASSTTLDAWRVDAEMEIFITWSEPHPEMARQTLKEIAEQWGVDLWQATERLRPAGAIYHMMSEDDVRKILAHPLSMVGSDGLPNDPNPHPRLWGTFPRVLAHYCRDLHLFDLAEAVRKMTGLSAARFRLQDRGVVREGAFADVTLIDMMKIQDVATYSDPCRPAPGIDLVVVNGAVSYEEGRVLRRQGRLLKRQKKAGAAGAA</sequence>
<dbReference type="SUPFAM" id="SSF51556">
    <property type="entry name" value="Metallo-dependent hydrolases"/>
    <property type="match status" value="1"/>
</dbReference>
<feature type="domain" description="Amidohydrolase 3" evidence="1">
    <location>
        <begin position="46"/>
        <end position="460"/>
    </location>
</feature>
<proteinExistence type="predicted"/>
<evidence type="ECO:0000313" key="3">
    <source>
        <dbReference type="Proteomes" id="UP000299580"/>
    </source>
</evidence>
<keyword evidence="3" id="KW-1185">Reference proteome</keyword>